<name>A0A0Q3WWN9_9BACI</name>
<proteinExistence type="predicted"/>
<comment type="caution">
    <text evidence="1">The sequence shown here is derived from an EMBL/GenBank/DDBJ whole genome shotgun (WGS) entry which is preliminary data.</text>
</comment>
<sequence length="84" mass="9749">MLFLLSFFIVQKKDVIFQEGNPIPLAVAMSKMIFQNKEIDEVKGTEEVNGIYGYLVNGWRFIEKNEISNALVFKKGNEYGKEWI</sequence>
<gene>
    <name evidence="1" type="ORF">AN964_03895</name>
</gene>
<dbReference type="AlphaFoldDB" id="A0A0Q3WWN9"/>
<accession>A0A0Q3WWN9</accession>
<dbReference type="PATRIC" id="fig|157838.3.peg.867"/>
<dbReference type="Proteomes" id="UP000051888">
    <property type="component" value="Unassembled WGS sequence"/>
</dbReference>
<dbReference type="EMBL" id="LJJC01000004">
    <property type="protein sequence ID" value="KQL52743.1"/>
    <property type="molecule type" value="Genomic_DNA"/>
</dbReference>
<reference evidence="1 2" key="1">
    <citation type="submission" date="2015-09" db="EMBL/GenBank/DDBJ databases">
        <title>Genome sequencing project for genomic taxonomy and phylogenomics of Bacillus-like bacteria.</title>
        <authorList>
            <person name="Liu B."/>
            <person name="Wang J."/>
            <person name="Zhu Y."/>
            <person name="Liu G."/>
            <person name="Chen Q."/>
            <person name="Chen Z."/>
            <person name="Lan J."/>
            <person name="Che J."/>
            <person name="Ge C."/>
            <person name="Shi H."/>
            <person name="Pan Z."/>
            <person name="Liu X."/>
        </authorList>
    </citation>
    <scope>NUCLEOTIDE SEQUENCE [LARGE SCALE GENOMIC DNA]</scope>
    <source>
        <strain evidence="1 2">LMG 18435</strain>
    </source>
</reference>
<evidence type="ECO:0000313" key="2">
    <source>
        <dbReference type="Proteomes" id="UP000051888"/>
    </source>
</evidence>
<evidence type="ECO:0000313" key="1">
    <source>
        <dbReference type="EMBL" id="KQL52743.1"/>
    </source>
</evidence>
<dbReference type="RefSeq" id="WP_055738448.1">
    <property type="nucleotide sequence ID" value="NZ_LJJC01000004.1"/>
</dbReference>
<organism evidence="1 2">
    <name type="scientific">Heyndrickxia shackletonii</name>
    <dbReference type="NCBI Taxonomy" id="157838"/>
    <lineage>
        <taxon>Bacteria</taxon>
        <taxon>Bacillati</taxon>
        <taxon>Bacillota</taxon>
        <taxon>Bacilli</taxon>
        <taxon>Bacillales</taxon>
        <taxon>Bacillaceae</taxon>
        <taxon>Heyndrickxia</taxon>
    </lineage>
</organism>
<keyword evidence="2" id="KW-1185">Reference proteome</keyword>
<protein>
    <submittedName>
        <fullName evidence="1">Uncharacterized protein</fullName>
    </submittedName>
</protein>